<dbReference type="GO" id="GO:0003964">
    <property type="term" value="F:RNA-directed DNA polymerase activity"/>
    <property type="evidence" value="ECO:0007669"/>
    <property type="project" value="UniProtKB-KW"/>
</dbReference>
<sequence length="94" mass="10919">MVTFERKVLRRIFGQKINALGDFELRTNREVEELYGETNIIGVLKSSRLGWTSYWWKDRIKKDALRLGVNDGKELAQDRDRLRPVVVAAIDLNG</sequence>
<proteinExistence type="predicted"/>
<keyword evidence="2" id="KW-1185">Reference proteome</keyword>
<evidence type="ECO:0000313" key="2">
    <source>
        <dbReference type="Proteomes" id="UP000478052"/>
    </source>
</evidence>
<name>A0A6G0YSD1_APHCR</name>
<evidence type="ECO:0000313" key="1">
    <source>
        <dbReference type="EMBL" id="KAF0760523.1"/>
    </source>
</evidence>
<accession>A0A6G0YSD1</accession>
<dbReference type="EMBL" id="VUJU01002650">
    <property type="protein sequence ID" value="KAF0760523.1"/>
    <property type="molecule type" value="Genomic_DNA"/>
</dbReference>
<dbReference type="AlphaFoldDB" id="A0A6G0YSD1"/>
<dbReference type="OrthoDB" id="6619767at2759"/>
<gene>
    <name evidence="1" type="ORF">FWK35_00028797</name>
</gene>
<protein>
    <submittedName>
        <fullName evidence="1">Reverse transcriptase domain-containing protein</fullName>
    </submittedName>
</protein>
<reference evidence="1 2" key="1">
    <citation type="submission" date="2019-08" db="EMBL/GenBank/DDBJ databases">
        <title>Whole genome of Aphis craccivora.</title>
        <authorList>
            <person name="Voronova N.V."/>
            <person name="Shulinski R.S."/>
            <person name="Bandarenka Y.V."/>
            <person name="Zhorov D.G."/>
            <person name="Warner D."/>
        </authorList>
    </citation>
    <scope>NUCLEOTIDE SEQUENCE [LARGE SCALE GENOMIC DNA]</scope>
    <source>
        <strain evidence="1">180601</strain>
        <tissue evidence="1">Whole Body</tissue>
    </source>
</reference>
<keyword evidence="1" id="KW-0695">RNA-directed DNA polymerase</keyword>
<organism evidence="1 2">
    <name type="scientific">Aphis craccivora</name>
    <name type="common">Cowpea aphid</name>
    <dbReference type="NCBI Taxonomy" id="307492"/>
    <lineage>
        <taxon>Eukaryota</taxon>
        <taxon>Metazoa</taxon>
        <taxon>Ecdysozoa</taxon>
        <taxon>Arthropoda</taxon>
        <taxon>Hexapoda</taxon>
        <taxon>Insecta</taxon>
        <taxon>Pterygota</taxon>
        <taxon>Neoptera</taxon>
        <taxon>Paraneoptera</taxon>
        <taxon>Hemiptera</taxon>
        <taxon>Sternorrhyncha</taxon>
        <taxon>Aphidomorpha</taxon>
        <taxon>Aphidoidea</taxon>
        <taxon>Aphididae</taxon>
        <taxon>Aphidini</taxon>
        <taxon>Aphis</taxon>
        <taxon>Aphis</taxon>
    </lineage>
</organism>
<keyword evidence="1" id="KW-0548">Nucleotidyltransferase</keyword>
<comment type="caution">
    <text evidence="1">The sequence shown here is derived from an EMBL/GenBank/DDBJ whole genome shotgun (WGS) entry which is preliminary data.</text>
</comment>
<feature type="non-terminal residue" evidence="1">
    <location>
        <position position="94"/>
    </location>
</feature>
<keyword evidence="1" id="KW-0808">Transferase</keyword>
<dbReference type="Proteomes" id="UP000478052">
    <property type="component" value="Unassembled WGS sequence"/>
</dbReference>